<dbReference type="GO" id="GO:0003676">
    <property type="term" value="F:nucleic acid binding"/>
    <property type="evidence" value="ECO:0007669"/>
    <property type="project" value="UniProtKB-UniRule"/>
</dbReference>
<evidence type="ECO:0000313" key="3">
    <source>
        <dbReference type="Proteomes" id="UP000515126"/>
    </source>
</evidence>
<dbReference type="CDD" id="cd02638">
    <property type="entry name" value="R3H_unknown_1"/>
    <property type="match status" value="1"/>
</dbReference>
<feature type="compositionally biased region" description="Acidic residues" evidence="1">
    <location>
        <begin position="410"/>
        <end position="428"/>
    </location>
</feature>
<dbReference type="PROSITE" id="PS51061">
    <property type="entry name" value="R3H"/>
    <property type="match status" value="1"/>
</dbReference>
<evidence type="ECO:0000259" key="2">
    <source>
        <dbReference type="PROSITE" id="PS51061"/>
    </source>
</evidence>
<name>A0A6P5R1X9_MUSCR</name>
<dbReference type="InterPro" id="IPR001374">
    <property type="entry name" value="R3H_dom"/>
</dbReference>
<dbReference type="PANTHER" id="PTHR21678:SF6">
    <property type="entry name" value="R3H AND COILED-COIL DOMAIN-CONTAINING PROTEIN 1"/>
    <property type="match status" value="1"/>
</dbReference>
<dbReference type="SUPFAM" id="SSF82708">
    <property type="entry name" value="R3H domain"/>
    <property type="match status" value="1"/>
</dbReference>
<accession>A0A6P5R1X9</accession>
<dbReference type="CTD" id="203069"/>
<gene>
    <name evidence="4" type="primary">R3hcc1</name>
</gene>
<evidence type="ECO:0000256" key="1">
    <source>
        <dbReference type="SAM" id="MobiDB-lite"/>
    </source>
</evidence>
<sequence>MFLYILRHSLGIRGSEWFKVMAVYRVAYVIGGHNRFHLRSRSADGVGERVNLSFQALYKNTPLCGTRNISSRPHDGANSAGKKGTLRLLGTLSAAATFRAAAALPSVTLALLCLDGVFLSSAENDFVHRVQEELDRFLLQKQLSKVLLFPPVSSRLRYLIHRTAENFDLLSSFSVGEGWKRRTVICHLDIRVPSSDGPSGPCRPPASHPSKYRGPRYTSHQGAAAGPRGAPAGRWHRGRKPDQPLYVPRVLRRQGGPVAPSIPGIKGEDPAGGVSEEEPREAGAGDAEADQGIAMLVTQELLKSPDPGHANEPQMGLGDTEPSENPEKEQGAETAVQQGSSAQLAVEEENRSHGMRSLVDQEEEKIEGEEEEKVDEKDEDTGKQKERVDEEEEKTDAQNGKVDAEGERMDEGEDKVDGEEEDEDDADADHDDFSELLQEITANLTEKEIKIEKIHLDTSAFTEELPGERDLTHLVEIYDFKPTLKTEDLLATFSEFQEKGFRIQWVDDTHAIGIFPCPASALEALAKDFSVLKIRPLTQGTKQSKLKALQRPKFLRLSKERPQTDSAVARRLVARALGLQHNRKKELPTPPSLLPS</sequence>
<evidence type="ECO:0000313" key="4">
    <source>
        <dbReference type="RefSeq" id="XP_021037265.1"/>
    </source>
</evidence>
<dbReference type="InterPro" id="IPR039884">
    <property type="entry name" value="R3HC1/R3HCL"/>
</dbReference>
<feature type="compositionally biased region" description="Low complexity" evidence="1">
    <location>
        <begin position="222"/>
        <end position="233"/>
    </location>
</feature>
<dbReference type="Gene3D" id="3.30.70.330">
    <property type="match status" value="1"/>
</dbReference>
<feature type="domain" description="R3H" evidence="2">
    <location>
        <begin position="124"/>
        <end position="189"/>
    </location>
</feature>
<dbReference type="InterPro" id="IPR012677">
    <property type="entry name" value="Nucleotide-bd_a/b_plait_sf"/>
</dbReference>
<dbReference type="GeneID" id="110309151"/>
<feature type="region of interest" description="Disordered" evidence="1">
    <location>
        <begin position="195"/>
        <end position="287"/>
    </location>
</feature>
<dbReference type="Proteomes" id="UP000515126">
    <property type="component" value="Chromosome 14"/>
</dbReference>
<dbReference type="SMART" id="SM00393">
    <property type="entry name" value="R3H"/>
    <property type="match status" value="1"/>
</dbReference>
<feature type="compositionally biased region" description="Basic and acidic residues" evidence="1">
    <location>
        <begin position="374"/>
        <end position="388"/>
    </location>
</feature>
<protein>
    <submittedName>
        <fullName evidence="4">R3H and coiled-coil domain-containing protein 1 isoform X2</fullName>
    </submittedName>
</protein>
<organism evidence="3 4">
    <name type="scientific">Mus caroli</name>
    <name type="common">Ryukyu mouse</name>
    <name type="synonym">Ricefield mouse</name>
    <dbReference type="NCBI Taxonomy" id="10089"/>
    <lineage>
        <taxon>Eukaryota</taxon>
        <taxon>Metazoa</taxon>
        <taxon>Chordata</taxon>
        <taxon>Craniata</taxon>
        <taxon>Vertebrata</taxon>
        <taxon>Euteleostomi</taxon>
        <taxon>Mammalia</taxon>
        <taxon>Eutheria</taxon>
        <taxon>Euarchontoglires</taxon>
        <taxon>Glires</taxon>
        <taxon>Rodentia</taxon>
        <taxon>Myomorpha</taxon>
        <taxon>Muroidea</taxon>
        <taxon>Muridae</taxon>
        <taxon>Murinae</taxon>
        <taxon>Mus</taxon>
        <taxon>Mus</taxon>
    </lineage>
</organism>
<feature type="compositionally biased region" description="Acidic residues" evidence="1">
    <location>
        <begin position="360"/>
        <end position="373"/>
    </location>
</feature>
<dbReference type="Gene3D" id="3.30.1370.50">
    <property type="entry name" value="R3H-like domain"/>
    <property type="match status" value="1"/>
</dbReference>
<dbReference type="InterPro" id="IPR036867">
    <property type="entry name" value="R3H_dom_sf"/>
</dbReference>
<feature type="region of interest" description="Disordered" evidence="1">
    <location>
        <begin position="303"/>
        <end position="428"/>
    </location>
</feature>
<dbReference type="Pfam" id="PF01424">
    <property type="entry name" value="R3H"/>
    <property type="match status" value="1"/>
</dbReference>
<dbReference type="AlphaFoldDB" id="A0A6P5R1X9"/>
<keyword evidence="3" id="KW-1185">Reference proteome</keyword>
<reference evidence="4" key="1">
    <citation type="submission" date="2025-08" db="UniProtKB">
        <authorList>
            <consortium name="RefSeq"/>
        </authorList>
    </citation>
    <scope>IDENTIFICATION</scope>
</reference>
<dbReference type="PANTHER" id="PTHR21678">
    <property type="entry name" value="GROWTH INHIBITION AND DIFFERENTIATION RELATED PROTEIN 88"/>
    <property type="match status" value="1"/>
</dbReference>
<proteinExistence type="predicted"/>
<dbReference type="RefSeq" id="XP_021037265.1">
    <property type="nucleotide sequence ID" value="XM_021181606.2"/>
</dbReference>